<organism evidence="1 2">
    <name type="scientific">Cichorium intybus</name>
    <name type="common">Chicory</name>
    <dbReference type="NCBI Taxonomy" id="13427"/>
    <lineage>
        <taxon>Eukaryota</taxon>
        <taxon>Viridiplantae</taxon>
        <taxon>Streptophyta</taxon>
        <taxon>Embryophyta</taxon>
        <taxon>Tracheophyta</taxon>
        <taxon>Spermatophyta</taxon>
        <taxon>Magnoliopsida</taxon>
        <taxon>eudicotyledons</taxon>
        <taxon>Gunneridae</taxon>
        <taxon>Pentapetalae</taxon>
        <taxon>asterids</taxon>
        <taxon>campanulids</taxon>
        <taxon>Asterales</taxon>
        <taxon>Asteraceae</taxon>
        <taxon>Cichorioideae</taxon>
        <taxon>Cichorieae</taxon>
        <taxon>Cichoriinae</taxon>
        <taxon>Cichorium</taxon>
    </lineage>
</organism>
<sequence length="82" mass="9101">MKTLHNLSQIDEASSSRFHEILKNPSQFPIKTLHISAIGVLFLLAILGASLVNSILSRLLPPSSDWLLLEFGFRVYHGSVVD</sequence>
<reference evidence="2" key="1">
    <citation type="journal article" date="2022" name="Mol. Ecol. Resour.">
        <title>The genomes of chicory, endive, great burdock and yacon provide insights into Asteraceae palaeo-polyploidization history and plant inulin production.</title>
        <authorList>
            <person name="Fan W."/>
            <person name="Wang S."/>
            <person name="Wang H."/>
            <person name="Wang A."/>
            <person name="Jiang F."/>
            <person name="Liu H."/>
            <person name="Zhao H."/>
            <person name="Xu D."/>
            <person name="Zhang Y."/>
        </authorList>
    </citation>
    <scope>NUCLEOTIDE SEQUENCE [LARGE SCALE GENOMIC DNA]</scope>
    <source>
        <strain evidence="2">cv. Punajuju</strain>
    </source>
</reference>
<dbReference type="EMBL" id="CM042011">
    <property type="protein sequence ID" value="KAI3767038.1"/>
    <property type="molecule type" value="Genomic_DNA"/>
</dbReference>
<evidence type="ECO:0000313" key="1">
    <source>
        <dbReference type="EMBL" id="KAI3767038.1"/>
    </source>
</evidence>
<reference evidence="1 2" key="2">
    <citation type="journal article" date="2022" name="Mol. Ecol. Resour.">
        <title>The genomes of chicory, endive, great burdock and yacon provide insights into Asteraceae paleo-polyploidization history and plant inulin production.</title>
        <authorList>
            <person name="Fan W."/>
            <person name="Wang S."/>
            <person name="Wang H."/>
            <person name="Wang A."/>
            <person name="Jiang F."/>
            <person name="Liu H."/>
            <person name="Zhao H."/>
            <person name="Xu D."/>
            <person name="Zhang Y."/>
        </authorList>
    </citation>
    <scope>NUCLEOTIDE SEQUENCE [LARGE SCALE GENOMIC DNA]</scope>
    <source>
        <strain evidence="2">cv. Punajuju</strain>
        <tissue evidence="1">Leaves</tissue>
    </source>
</reference>
<proteinExistence type="predicted"/>
<keyword evidence="2" id="KW-1185">Reference proteome</keyword>
<evidence type="ECO:0000313" key="2">
    <source>
        <dbReference type="Proteomes" id="UP001055811"/>
    </source>
</evidence>
<gene>
    <name evidence="1" type="ORF">L2E82_17119</name>
</gene>
<name>A0ACB9F822_CICIN</name>
<protein>
    <submittedName>
        <fullName evidence="1">Uncharacterized protein</fullName>
    </submittedName>
</protein>
<dbReference type="Proteomes" id="UP001055811">
    <property type="component" value="Linkage Group LG03"/>
</dbReference>
<comment type="caution">
    <text evidence="1">The sequence shown here is derived from an EMBL/GenBank/DDBJ whole genome shotgun (WGS) entry which is preliminary data.</text>
</comment>
<accession>A0ACB9F822</accession>